<dbReference type="InterPro" id="IPR009080">
    <property type="entry name" value="tRNAsynth_Ia_anticodon-bd"/>
</dbReference>
<accession>A0AAX3BGJ6</accession>
<dbReference type="GO" id="GO:0004814">
    <property type="term" value="F:arginine-tRNA ligase activity"/>
    <property type="evidence" value="ECO:0007669"/>
    <property type="project" value="UniProtKB-UniRule"/>
</dbReference>
<keyword evidence="5 10" id="KW-0547">Nucleotide-binding</keyword>
<dbReference type="PANTHER" id="PTHR11956">
    <property type="entry name" value="ARGINYL-TRNA SYNTHETASE"/>
    <property type="match status" value="1"/>
</dbReference>
<dbReference type="InterPro" id="IPR008909">
    <property type="entry name" value="DALR_anticod-bd"/>
</dbReference>
<dbReference type="AlphaFoldDB" id="A0AAX3BGJ6"/>
<dbReference type="HAMAP" id="MF_00123">
    <property type="entry name" value="Arg_tRNA_synth"/>
    <property type="match status" value="1"/>
</dbReference>
<reference evidence="14" key="2">
    <citation type="submission" date="2022-06" db="EMBL/GenBank/DDBJ databases">
        <title>Thermospira aquatica gen. nov., sp. nov.</title>
        <authorList>
            <person name="Ben Ali Gam Z."/>
            <person name="Labat M."/>
        </authorList>
    </citation>
    <scope>NUCLEOTIDE SEQUENCE</scope>
    <source>
        <strain evidence="14">F1F22</strain>
    </source>
</reference>
<evidence type="ECO:0000313" key="15">
    <source>
        <dbReference type="Proteomes" id="UP001056539"/>
    </source>
</evidence>
<dbReference type="GO" id="GO:0005737">
    <property type="term" value="C:cytoplasm"/>
    <property type="evidence" value="ECO:0007669"/>
    <property type="project" value="UniProtKB-SubCell"/>
</dbReference>
<proteinExistence type="inferred from homology"/>
<dbReference type="Proteomes" id="UP001056539">
    <property type="component" value="Chromosome"/>
</dbReference>
<dbReference type="InterPro" id="IPR036695">
    <property type="entry name" value="Arg-tRNA-synth_N_sf"/>
</dbReference>
<evidence type="ECO:0000313" key="14">
    <source>
        <dbReference type="EMBL" id="URA11283.1"/>
    </source>
</evidence>
<feature type="short sequence motif" description="'HIGH' region" evidence="10">
    <location>
        <begin position="121"/>
        <end position="131"/>
    </location>
</feature>
<name>A0AAX3BGJ6_9SPIR</name>
<evidence type="ECO:0000256" key="5">
    <source>
        <dbReference type="ARBA" id="ARBA00022741"/>
    </source>
</evidence>
<keyword evidence="8 10" id="KW-0030">Aminoacyl-tRNA synthetase</keyword>
<reference evidence="14" key="1">
    <citation type="submission" date="2021-04" db="EMBL/GenBank/DDBJ databases">
        <authorList>
            <person name="Postec A."/>
        </authorList>
    </citation>
    <scope>NUCLEOTIDE SEQUENCE</scope>
    <source>
        <strain evidence="14">F1F22</strain>
    </source>
</reference>
<gene>
    <name evidence="10" type="primary">argS</name>
    <name evidence="14" type="ORF">KDW03_05665</name>
</gene>
<dbReference type="Pfam" id="PF00750">
    <property type="entry name" value="tRNA-synt_1d"/>
    <property type="match status" value="2"/>
</dbReference>
<feature type="domain" description="DALR anticodon binding" evidence="12">
    <location>
        <begin position="403"/>
        <end position="517"/>
    </location>
</feature>
<keyword evidence="15" id="KW-1185">Reference proteome</keyword>
<keyword evidence="6 10" id="KW-0067">ATP-binding</keyword>
<dbReference type="SUPFAM" id="SSF52374">
    <property type="entry name" value="Nucleotidylyl transferase"/>
    <property type="match status" value="1"/>
</dbReference>
<dbReference type="Pfam" id="PF05746">
    <property type="entry name" value="DALR_1"/>
    <property type="match status" value="1"/>
</dbReference>
<dbReference type="InterPro" id="IPR005148">
    <property type="entry name" value="Arg-tRNA-synth_N"/>
</dbReference>
<evidence type="ECO:0000259" key="13">
    <source>
        <dbReference type="SMART" id="SM01016"/>
    </source>
</evidence>
<feature type="domain" description="Arginyl tRNA synthetase N-terminal" evidence="13">
    <location>
        <begin position="5"/>
        <end position="85"/>
    </location>
</feature>
<dbReference type="PROSITE" id="PS00178">
    <property type="entry name" value="AA_TRNA_LIGASE_I"/>
    <property type="match status" value="1"/>
</dbReference>
<dbReference type="EMBL" id="CP073355">
    <property type="protein sequence ID" value="URA11283.1"/>
    <property type="molecule type" value="Genomic_DNA"/>
</dbReference>
<dbReference type="GO" id="GO:0005524">
    <property type="term" value="F:ATP binding"/>
    <property type="evidence" value="ECO:0007669"/>
    <property type="project" value="UniProtKB-UniRule"/>
</dbReference>
<organism evidence="14 15">
    <name type="scientific">Thermospira aquatica</name>
    <dbReference type="NCBI Taxonomy" id="2828656"/>
    <lineage>
        <taxon>Bacteria</taxon>
        <taxon>Pseudomonadati</taxon>
        <taxon>Spirochaetota</taxon>
        <taxon>Spirochaetia</taxon>
        <taxon>Brevinematales</taxon>
        <taxon>Thermospiraceae</taxon>
        <taxon>Thermospira</taxon>
    </lineage>
</organism>
<evidence type="ECO:0000256" key="4">
    <source>
        <dbReference type="ARBA" id="ARBA00022598"/>
    </source>
</evidence>
<sequence length="517" mass="59180">MIVKAFLRERITDLLQKLWGVEVPVPVLYPDHAHFGDYSTSVAMSLAKTLRQRPLDIAQKIAENWSWTDICRVEVMAPGYLNFFVNETRLGEMAQKDFCEPRYGASDLLSGHKVLLEYVSANPTGPLHVGHGRWAALGDSLYRVLSYAGAEVWREFYVNDAGNQIRLLQQTIEAVRAGKEIPENGYHGAYIAEVAKQDDDPVSFILRWQQQTLKDFGVEFDRFFSEKSLHESGAVKRTLDFLREKGVAYESEGALWLRTTDHGDDKDRVLVKSDGEYTYFAVDIAYHQDKIKRGFRKLYNILGADHHGYVKRMESAVWLLSQADGVETDFKILIGQLVSLYRNGEPVRMSKRTGDMITLEEVLEELGKDVLRYYMVMRKADTHLEFDIEEAKKQSEENPVFYVQYAHARICGILRNLPELPEPIREEIIDSPEARLLATRLLRFPEIVQDAALALEPHRIPQYLEDLATIFHKYYTVHRIITDDLQKTANRAVLVKATKNVLSLGLNLIGVSAPERM</sequence>
<dbReference type="Gene3D" id="3.40.50.620">
    <property type="entry name" value="HUPs"/>
    <property type="match status" value="1"/>
</dbReference>
<evidence type="ECO:0000256" key="11">
    <source>
        <dbReference type="RuleBase" id="RU363038"/>
    </source>
</evidence>
<evidence type="ECO:0000256" key="3">
    <source>
        <dbReference type="ARBA" id="ARBA00022490"/>
    </source>
</evidence>
<evidence type="ECO:0000256" key="7">
    <source>
        <dbReference type="ARBA" id="ARBA00022917"/>
    </source>
</evidence>
<keyword evidence="7 10" id="KW-0648">Protein biosynthesis</keyword>
<dbReference type="PANTHER" id="PTHR11956:SF5">
    <property type="entry name" value="ARGININE--TRNA LIGASE, CYTOPLASMIC"/>
    <property type="match status" value="1"/>
</dbReference>
<dbReference type="Gene3D" id="3.30.1360.70">
    <property type="entry name" value="Arginyl tRNA synthetase N-terminal domain"/>
    <property type="match status" value="1"/>
</dbReference>
<evidence type="ECO:0000256" key="6">
    <source>
        <dbReference type="ARBA" id="ARBA00022840"/>
    </source>
</evidence>
<evidence type="ECO:0000256" key="1">
    <source>
        <dbReference type="ARBA" id="ARBA00004496"/>
    </source>
</evidence>
<protein>
    <recommendedName>
        <fullName evidence="10">Arginine--tRNA ligase</fullName>
        <ecNumber evidence="10">6.1.1.19</ecNumber>
    </recommendedName>
    <alternativeName>
        <fullName evidence="10">Arginyl-tRNA synthetase</fullName>
        <shortName evidence="10">ArgRS</shortName>
    </alternativeName>
</protein>
<keyword evidence="3 10" id="KW-0963">Cytoplasm</keyword>
<dbReference type="CDD" id="cd00671">
    <property type="entry name" value="ArgRS_core"/>
    <property type="match status" value="1"/>
</dbReference>
<dbReference type="SMART" id="SM01016">
    <property type="entry name" value="Arg_tRNA_synt_N"/>
    <property type="match status" value="1"/>
</dbReference>
<comment type="subcellular location">
    <subcellularLocation>
        <location evidence="1 10">Cytoplasm</location>
    </subcellularLocation>
</comment>
<dbReference type="Gene3D" id="1.10.730.10">
    <property type="entry name" value="Isoleucyl-tRNA Synthetase, Domain 1"/>
    <property type="match status" value="1"/>
</dbReference>
<dbReference type="FunFam" id="1.10.730.10:FF:000008">
    <property type="entry name" value="Arginine--tRNA ligase"/>
    <property type="match status" value="1"/>
</dbReference>
<comment type="similarity">
    <text evidence="2 10 11">Belongs to the class-I aminoacyl-tRNA synthetase family.</text>
</comment>
<dbReference type="Pfam" id="PF03485">
    <property type="entry name" value="Arg_tRNA_synt_N"/>
    <property type="match status" value="1"/>
</dbReference>
<dbReference type="InterPro" id="IPR035684">
    <property type="entry name" value="ArgRS_core"/>
</dbReference>
<dbReference type="EC" id="6.1.1.19" evidence="10"/>
<keyword evidence="4 10" id="KW-0436">Ligase</keyword>
<dbReference type="InterPro" id="IPR001278">
    <property type="entry name" value="Arg-tRNA-ligase"/>
</dbReference>
<dbReference type="GO" id="GO:0006420">
    <property type="term" value="P:arginyl-tRNA aminoacylation"/>
    <property type="evidence" value="ECO:0007669"/>
    <property type="project" value="UniProtKB-UniRule"/>
</dbReference>
<dbReference type="InterPro" id="IPR001412">
    <property type="entry name" value="aa-tRNA-synth_I_CS"/>
</dbReference>
<dbReference type="RefSeq" id="WP_271436415.1">
    <property type="nucleotide sequence ID" value="NZ_CP073355.1"/>
</dbReference>
<evidence type="ECO:0000259" key="12">
    <source>
        <dbReference type="SMART" id="SM00836"/>
    </source>
</evidence>
<dbReference type="PRINTS" id="PR01038">
    <property type="entry name" value="TRNASYNTHARG"/>
</dbReference>
<evidence type="ECO:0000256" key="8">
    <source>
        <dbReference type="ARBA" id="ARBA00023146"/>
    </source>
</evidence>
<evidence type="ECO:0000256" key="9">
    <source>
        <dbReference type="ARBA" id="ARBA00049339"/>
    </source>
</evidence>
<dbReference type="SMART" id="SM00836">
    <property type="entry name" value="DALR_1"/>
    <property type="match status" value="1"/>
</dbReference>
<dbReference type="SUPFAM" id="SSF55190">
    <property type="entry name" value="Arginyl-tRNA synthetase (ArgRS), N-terminal 'additional' domain"/>
    <property type="match status" value="1"/>
</dbReference>
<dbReference type="KEGG" id="taqu:KDW03_05665"/>
<comment type="subunit">
    <text evidence="10">Monomer.</text>
</comment>
<dbReference type="SUPFAM" id="SSF47323">
    <property type="entry name" value="Anticodon-binding domain of a subclass of class I aminoacyl-tRNA synthetases"/>
    <property type="match status" value="1"/>
</dbReference>
<evidence type="ECO:0000256" key="10">
    <source>
        <dbReference type="HAMAP-Rule" id="MF_00123"/>
    </source>
</evidence>
<comment type="catalytic activity">
    <reaction evidence="9 10">
        <text>tRNA(Arg) + L-arginine + ATP = L-arginyl-tRNA(Arg) + AMP + diphosphate</text>
        <dbReference type="Rhea" id="RHEA:20301"/>
        <dbReference type="Rhea" id="RHEA-COMP:9658"/>
        <dbReference type="Rhea" id="RHEA-COMP:9673"/>
        <dbReference type="ChEBI" id="CHEBI:30616"/>
        <dbReference type="ChEBI" id="CHEBI:32682"/>
        <dbReference type="ChEBI" id="CHEBI:33019"/>
        <dbReference type="ChEBI" id="CHEBI:78442"/>
        <dbReference type="ChEBI" id="CHEBI:78513"/>
        <dbReference type="ChEBI" id="CHEBI:456215"/>
        <dbReference type="EC" id="6.1.1.19"/>
    </reaction>
</comment>
<evidence type="ECO:0000256" key="2">
    <source>
        <dbReference type="ARBA" id="ARBA00005594"/>
    </source>
</evidence>
<dbReference type="InterPro" id="IPR014729">
    <property type="entry name" value="Rossmann-like_a/b/a_fold"/>
</dbReference>